<sequence>MPEPRCSRPRAPRRSSPTPTVRSTCSTSRSTRSPTEPEQAESRMMNATFPQVRIVPIRMLKPQTAERLLNMLAGVAGIRRMMIHGPGLPKKVPYGPARGSPNPHSDRRVIHVGDAEIALRIQLGEVILEVEDASVIEEIRSLCDGFFVGFSYQLQEGRFMKTAPTLVDYAKYGPRADTALIGLADPRNGEGPVVIRTKQ</sequence>
<dbReference type="Proteomes" id="UP001523230">
    <property type="component" value="Unassembled WGS sequence"/>
</dbReference>
<dbReference type="GO" id="GO:0015948">
    <property type="term" value="P:methanogenesis"/>
    <property type="evidence" value="ECO:0007669"/>
    <property type="project" value="UniProtKB-KW"/>
</dbReference>
<evidence type="ECO:0000313" key="4">
    <source>
        <dbReference type="Proteomes" id="UP001523230"/>
    </source>
</evidence>
<evidence type="ECO:0000256" key="2">
    <source>
        <dbReference type="SAM" id="MobiDB-lite"/>
    </source>
</evidence>
<keyword evidence="4" id="KW-1185">Reference proteome</keyword>
<dbReference type="AlphaFoldDB" id="A0ABD4TB44"/>
<accession>A0ABD4TB44</accession>
<evidence type="ECO:0000313" key="3">
    <source>
        <dbReference type="EMBL" id="MCM2465365.1"/>
    </source>
</evidence>
<feature type="region of interest" description="Disordered" evidence="2">
    <location>
        <begin position="1"/>
        <end position="45"/>
    </location>
</feature>
<organism evidence="3 4">
    <name type="scientific">Methanoculleus oceani</name>
    <dbReference type="NCBI Taxonomy" id="2184756"/>
    <lineage>
        <taxon>Archaea</taxon>
        <taxon>Methanobacteriati</taxon>
        <taxon>Methanobacteriota</taxon>
        <taxon>Stenosarchaea group</taxon>
        <taxon>Methanomicrobia</taxon>
        <taxon>Methanomicrobiales</taxon>
        <taxon>Methanomicrobiaceae</taxon>
        <taxon>Methanoculleus</taxon>
    </lineage>
</organism>
<protein>
    <submittedName>
        <fullName evidence="3">Methyl-coenzyme M reductase operon protein D</fullName>
    </submittedName>
</protein>
<dbReference type="NCBIfam" id="TIGR03260">
    <property type="entry name" value="met_CoM_red_D"/>
    <property type="match status" value="1"/>
</dbReference>
<feature type="compositionally biased region" description="Low complexity" evidence="2">
    <location>
        <begin position="14"/>
        <end position="37"/>
    </location>
</feature>
<dbReference type="InterPro" id="IPR003901">
    <property type="entry name" value="Me_CoM_Rdtase_D"/>
</dbReference>
<dbReference type="Pfam" id="PF02505">
    <property type="entry name" value="MCR_D"/>
    <property type="match status" value="1"/>
</dbReference>
<keyword evidence="1" id="KW-0484">Methanogenesis</keyword>
<name>A0ABD4TB44_9EURY</name>
<reference evidence="3 4" key="1">
    <citation type="submission" date="2018-05" db="EMBL/GenBank/DDBJ databases">
        <title>Isolation and characterization of genus Methanoculleus species and their viruses from deep sea marine sediment offshore southwestern Taiwan.</title>
        <authorList>
            <person name="Wei W.-H."/>
            <person name="Chen W.-C."/>
            <person name="Lai M.-C."/>
            <person name="Chen S.-C."/>
        </authorList>
    </citation>
    <scope>NUCLEOTIDE SEQUENCE [LARGE SCALE GENOMIC DNA]</scope>
    <source>
        <strain evidence="3 4">CWC-02</strain>
    </source>
</reference>
<gene>
    <name evidence="3" type="primary">mcrD</name>
    <name evidence="3" type="ORF">DIC75_03370</name>
</gene>
<dbReference type="EMBL" id="QFDM01000001">
    <property type="protein sequence ID" value="MCM2465365.1"/>
    <property type="molecule type" value="Genomic_DNA"/>
</dbReference>
<evidence type="ECO:0000256" key="1">
    <source>
        <dbReference type="ARBA" id="ARBA00022994"/>
    </source>
</evidence>
<proteinExistence type="predicted"/>
<comment type="caution">
    <text evidence="3">The sequence shown here is derived from an EMBL/GenBank/DDBJ whole genome shotgun (WGS) entry which is preliminary data.</text>
</comment>